<keyword evidence="5" id="KW-1185">Reference proteome</keyword>
<keyword evidence="1 2" id="KW-0193">Cuticle</keyword>
<dbReference type="Proteomes" id="UP001162156">
    <property type="component" value="Unassembled WGS sequence"/>
</dbReference>
<dbReference type="PANTHER" id="PTHR12236:SF75">
    <property type="entry name" value="CUTICULAR PROTEIN 62BB, ISOFORM A"/>
    <property type="match status" value="1"/>
</dbReference>
<sequence>MKSQLTITFFSYFLLIGLVSAQYHDVGDDSFSFHRFSGPVSGELTEVVYPNRNPNRRRLDVDYEAKPDYAYIYGVQDNDSGNSQTHKETRDGDKVHGEYRVLQADGMVRIVRYTADPITGFTATVDYTPA</sequence>
<dbReference type="PROSITE" id="PS00233">
    <property type="entry name" value="CHIT_BIND_RR_1"/>
    <property type="match status" value="1"/>
</dbReference>
<dbReference type="AlphaFoldDB" id="A0AAV8XBY7"/>
<dbReference type="EMBL" id="JANEYF010003493">
    <property type="protein sequence ID" value="KAJ8935965.1"/>
    <property type="molecule type" value="Genomic_DNA"/>
</dbReference>
<feature type="chain" id="PRO_5043496761" evidence="3">
    <location>
        <begin position="22"/>
        <end position="130"/>
    </location>
</feature>
<dbReference type="InterPro" id="IPR051217">
    <property type="entry name" value="Insect_Cuticle_Struc_Prot"/>
</dbReference>
<dbReference type="InterPro" id="IPR000618">
    <property type="entry name" value="Insect_cuticle"/>
</dbReference>
<comment type="caution">
    <text evidence="4">The sequence shown here is derived from an EMBL/GenBank/DDBJ whole genome shotgun (WGS) entry which is preliminary data.</text>
</comment>
<accession>A0AAV8XBY7</accession>
<dbReference type="Pfam" id="PF00379">
    <property type="entry name" value="Chitin_bind_4"/>
    <property type="match status" value="1"/>
</dbReference>
<reference evidence="4" key="1">
    <citation type="journal article" date="2023" name="Insect Mol. Biol.">
        <title>Genome sequencing provides insights into the evolution of gene families encoding plant cell wall-degrading enzymes in longhorned beetles.</title>
        <authorList>
            <person name="Shin N.R."/>
            <person name="Okamura Y."/>
            <person name="Kirsch R."/>
            <person name="Pauchet Y."/>
        </authorList>
    </citation>
    <scope>NUCLEOTIDE SEQUENCE</scope>
    <source>
        <strain evidence="4">RBIC_L_NR</strain>
    </source>
</reference>
<dbReference type="GO" id="GO:0005615">
    <property type="term" value="C:extracellular space"/>
    <property type="evidence" value="ECO:0007669"/>
    <property type="project" value="TreeGrafter"/>
</dbReference>
<gene>
    <name evidence="4" type="ORF">NQ314_012546</name>
</gene>
<dbReference type="PROSITE" id="PS51155">
    <property type="entry name" value="CHIT_BIND_RR_2"/>
    <property type="match status" value="1"/>
</dbReference>
<organism evidence="4 5">
    <name type="scientific">Rhamnusium bicolor</name>
    <dbReference type="NCBI Taxonomy" id="1586634"/>
    <lineage>
        <taxon>Eukaryota</taxon>
        <taxon>Metazoa</taxon>
        <taxon>Ecdysozoa</taxon>
        <taxon>Arthropoda</taxon>
        <taxon>Hexapoda</taxon>
        <taxon>Insecta</taxon>
        <taxon>Pterygota</taxon>
        <taxon>Neoptera</taxon>
        <taxon>Endopterygota</taxon>
        <taxon>Coleoptera</taxon>
        <taxon>Polyphaga</taxon>
        <taxon>Cucujiformia</taxon>
        <taxon>Chrysomeloidea</taxon>
        <taxon>Cerambycidae</taxon>
        <taxon>Lepturinae</taxon>
        <taxon>Rhagiini</taxon>
        <taxon>Rhamnusium</taxon>
    </lineage>
</organism>
<name>A0AAV8XBY7_9CUCU</name>
<protein>
    <submittedName>
        <fullName evidence="4">Uncharacterized protein</fullName>
    </submittedName>
</protein>
<evidence type="ECO:0000313" key="4">
    <source>
        <dbReference type="EMBL" id="KAJ8935965.1"/>
    </source>
</evidence>
<feature type="signal peptide" evidence="3">
    <location>
        <begin position="1"/>
        <end position="21"/>
    </location>
</feature>
<dbReference type="GO" id="GO:0031012">
    <property type="term" value="C:extracellular matrix"/>
    <property type="evidence" value="ECO:0007669"/>
    <property type="project" value="TreeGrafter"/>
</dbReference>
<proteinExistence type="predicted"/>
<dbReference type="GO" id="GO:0042302">
    <property type="term" value="F:structural constituent of cuticle"/>
    <property type="evidence" value="ECO:0007669"/>
    <property type="project" value="UniProtKB-UniRule"/>
</dbReference>
<evidence type="ECO:0000256" key="1">
    <source>
        <dbReference type="ARBA" id="ARBA00022460"/>
    </source>
</evidence>
<evidence type="ECO:0000256" key="2">
    <source>
        <dbReference type="PROSITE-ProRule" id="PRU00497"/>
    </source>
</evidence>
<evidence type="ECO:0000313" key="5">
    <source>
        <dbReference type="Proteomes" id="UP001162156"/>
    </source>
</evidence>
<evidence type="ECO:0000256" key="3">
    <source>
        <dbReference type="SAM" id="SignalP"/>
    </source>
</evidence>
<dbReference type="PRINTS" id="PR00947">
    <property type="entry name" value="CUTICLE"/>
</dbReference>
<dbReference type="PANTHER" id="PTHR12236">
    <property type="entry name" value="STRUCTURAL CONTITUENT OF CUTICLE"/>
    <property type="match status" value="1"/>
</dbReference>
<keyword evidence="3" id="KW-0732">Signal</keyword>
<dbReference type="InterPro" id="IPR031311">
    <property type="entry name" value="CHIT_BIND_RR_consensus"/>
</dbReference>